<dbReference type="GO" id="GO:0097036">
    <property type="term" value="P:regulation of plasma membrane sterol distribution"/>
    <property type="evidence" value="ECO:0007669"/>
    <property type="project" value="UniProtKB-UniRule"/>
</dbReference>
<sequence length="222" mass="25311">MSKLSNVAENYVCINCGNSVGELYKEYSPSVLKMSRCDKCHQIADKYIEYDPVIVIIDLVLLNRQAYQHIIYNTTFKNHWKLAIILLLVESYYNWSSLNEGSMKIKNFQDIHYDLFQGEKNFYITFGKTVFGASIIRENFPSFISINVIFLNLTHSSGVIDLQLKGHFTSTIPSPSEINPSGEAARKGRFSSGGQNLVSTSLLVISDRSLLRYSPIRRFNFP</sequence>
<keyword evidence="9" id="KW-0472">Membrane</keyword>
<dbReference type="InterPro" id="IPR007290">
    <property type="entry name" value="Arv1"/>
</dbReference>
<keyword evidence="7 10" id="KW-0445">Lipid transport</keyword>
<evidence type="ECO:0000313" key="12">
    <source>
        <dbReference type="EMBL" id="KAG8237510.1"/>
    </source>
</evidence>
<dbReference type="Pfam" id="PF04161">
    <property type="entry name" value="Arv1"/>
    <property type="match status" value="1"/>
</dbReference>
<keyword evidence="8 10" id="KW-0443">Lipid metabolism</keyword>
<accession>A0A8K0KPP5</accession>
<evidence type="ECO:0000256" key="9">
    <source>
        <dbReference type="ARBA" id="ARBA00023136"/>
    </source>
</evidence>
<name>A0A8K0KPP5_LADFU</name>
<comment type="subcellular location">
    <subcellularLocation>
        <location evidence="1 10">Endoplasmic reticulum membrane</location>
        <topology evidence="1 10">Multi-pass membrane protein</topology>
    </subcellularLocation>
</comment>
<dbReference type="OrthoDB" id="2192830at2759"/>
<comment type="caution">
    <text evidence="12">The sequence shown here is derived from an EMBL/GenBank/DDBJ whole genome shotgun (WGS) entry which is preliminary data.</text>
</comment>
<evidence type="ECO:0000256" key="7">
    <source>
        <dbReference type="ARBA" id="ARBA00023055"/>
    </source>
</evidence>
<keyword evidence="5 10" id="KW-0256">Endoplasmic reticulum</keyword>
<evidence type="ECO:0000256" key="11">
    <source>
        <dbReference type="SAM" id="MobiDB-lite"/>
    </source>
</evidence>
<dbReference type="GO" id="GO:0032366">
    <property type="term" value="P:intracellular sterol transport"/>
    <property type="evidence" value="ECO:0007669"/>
    <property type="project" value="UniProtKB-UniRule"/>
</dbReference>
<keyword evidence="6" id="KW-1133">Transmembrane helix</keyword>
<dbReference type="PANTHER" id="PTHR14467:SF0">
    <property type="entry name" value="PROTEIN ARV1"/>
    <property type="match status" value="1"/>
</dbReference>
<dbReference type="EMBL" id="KZ309180">
    <property type="protein sequence ID" value="KAG8237510.1"/>
    <property type="molecule type" value="Genomic_DNA"/>
</dbReference>
<comment type="function">
    <text evidence="10">Mediator of sterol homeostasis involved in sterol uptake, trafficking and distribution into membranes.</text>
</comment>
<evidence type="ECO:0000256" key="8">
    <source>
        <dbReference type="ARBA" id="ARBA00023098"/>
    </source>
</evidence>
<dbReference type="GO" id="GO:0005789">
    <property type="term" value="C:endoplasmic reticulum membrane"/>
    <property type="evidence" value="ECO:0007669"/>
    <property type="project" value="UniProtKB-SubCell"/>
</dbReference>
<evidence type="ECO:0000313" key="13">
    <source>
        <dbReference type="Proteomes" id="UP000792457"/>
    </source>
</evidence>
<dbReference type="GO" id="GO:0006665">
    <property type="term" value="P:sphingolipid metabolic process"/>
    <property type="evidence" value="ECO:0007669"/>
    <property type="project" value="TreeGrafter"/>
</dbReference>
<evidence type="ECO:0000256" key="2">
    <source>
        <dbReference type="ARBA" id="ARBA00009187"/>
    </source>
</evidence>
<organism evidence="12 13">
    <name type="scientific">Ladona fulva</name>
    <name type="common">Scarce chaser dragonfly</name>
    <name type="synonym">Libellula fulva</name>
    <dbReference type="NCBI Taxonomy" id="123851"/>
    <lineage>
        <taxon>Eukaryota</taxon>
        <taxon>Metazoa</taxon>
        <taxon>Ecdysozoa</taxon>
        <taxon>Arthropoda</taxon>
        <taxon>Hexapoda</taxon>
        <taxon>Insecta</taxon>
        <taxon>Pterygota</taxon>
        <taxon>Palaeoptera</taxon>
        <taxon>Odonata</taxon>
        <taxon>Epiprocta</taxon>
        <taxon>Anisoptera</taxon>
        <taxon>Libelluloidea</taxon>
        <taxon>Libellulidae</taxon>
        <taxon>Ladona</taxon>
    </lineage>
</organism>
<comment type="similarity">
    <text evidence="2 10">Belongs to the ARV1 family.</text>
</comment>
<evidence type="ECO:0000256" key="1">
    <source>
        <dbReference type="ARBA" id="ARBA00004477"/>
    </source>
</evidence>
<dbReference type="GO" id="GO:0005794">
    <property type="term" value="C:Golgi apparatus"/>
    <property type="evidence" value="ECO:0007669"/>
    <property type="project" value="TreeGrafter"/>
</dbReference>
<evidence type="ECO:0000256" key="10">
    <source>
        <dbReference type="RuleBase" id="RU368065"/>
    </source>
</evidence>
<reference evidence="12" key="2">
    <citation type="submission" date="2017-10" db="EMBL/GenBank/DDBJ databases">
        <title>Ladona fulva Genome sequencing and assembly.</title>
        <authorList>
            <person name="Murali S."/>
            <person name="Richards S."/>
            <person name="Bandaranaike D."/>
            <person name="Bellair M."/>
            <person name="Blankenburg K."/>
            <person name="Chao H."/>
            <person name="Dinh H."/>
            <person name="Doddapaneni H."/>
            <person name="Dugan-Rocha S."/>
            <person name="Elkadiri S."/>
            <person name="Gnanaolivu R."/>
            <person name="Hernandez B."/>
            <person name="Skinner E."/>
            <person name="Javaid M."/>
            <person name="Lee S."/>
            <person name="Li M."/>
            <person name="Ming W."/>
            <person name="Munidasa M."/>
            <person name="Muniz J."/>
            <person name="Nguyen L."/>
            <person name="Hughes D."/>
            <person name="Osuji N."/>
            <person name="Pu L.-L."/>
            <person name="Puazo M."/>
            <person name="Qu C."/>
            <person name="Quiroz J."/>
            <person name="Raj R."/>
            <person name="Weissenberger G."/>
            <person name="Xin Y."/>
            <person name="Zou X."/>
            <person name="Han Y."/>
            <person name="Worley K."/>
            <person name="Muzny D."/>
            <person name="Gibbs R."/>
        </authorList>
    </citation>
    <scope>NUCLEOTIDE SEQUENCE</scope>
    <source>
        <strain evidence="12">Sampled in the wild</strain>
    </source>
</reference>
<evidence type="ECO:0000256" key="6">
    <source>
        <dbReference type="ARBA" id="ARBA00022989"/>
    </source>
</evidence>
<evidence type="ECO:0000256" key="3">
    <source>
        <dbReference type="ARBA" id="ARBA00022448"/>
    </source>
</evidence>
<reference evidence="12" key="1">
    <citation type="submission" date="2013-04" db="EMBL/GenBank/DDBJ databases">
        <authorList>
            <person name="Qu J."/>
            <person name="Murali S.C."/>
            <person name="Bandaranaike D."/>
            <person name="Bellair M."/>
            <person name="Blankenburg K."/>
            <person name="Chao H."/>
            <person name="Dinh H."/>
            <person name="Doddapaneni H."/>
            <person name="Downs B."/>
            <person name="Dugan-Rocha S."/>
            <person name="Elkadiri S."/>
            <person name="Gnanaolivu R.D."/>
            <person name="Hernandez B."/>
            <person name="Javaid M."/>
            <person name="Jayaseelan J.C."/>
            <person name="Lee S."/>
            <person name="Li M."/>
            <person name="Ming W."/>
            <person name="Munidasa M."/>
            <person name="Muniz J."/>
            <person name="Nguyen L."/>
            <person name="Ongeri F."/>
            <person name="Osuji N."/>
            <person name="Pu L.-L."/>
            <person name="Puazo M."/>
            <person name="Qu C."/>
            <person name="Quiroz J."/>
            <person name="Raj R."/>
            <person name="Weissenberger G."/>
            <person name="Xin Y."/>
            <person name="Zou X."/>
            <person name="Han Y."/>
            <person name="Richards S."/>
            <person name="Worley K."/>
            <person name="Muzny D."/>
            <person name="Gibbs R."/>
        </authorList>
    </citation>
    <scope>NUCLEOTIDE SEQUENCE</scope>
    <source>
        <strain evidence="12">Sampled in the wild</strain>
    </source>
</reference>
<keyword evidence="4" id="KW-0812">Transmembrane</keyword>
<dbReference type="GO" id="GO:0032541">
    <property type="term" value="C:cortical endoplasmic reticulum"/>
    <property type="evidence" value="ECO:0007669"/>
    <property type="project" value="TreeGrafter"/>
</dbReference>
<dbReference type="Proteomes" id="UP000792457">
    <property type="component" value="Unassembled WGS sequence"/>
</dbReference>
<feature type="region of interest" description="Disordered" evidence="11">
    <location>
        <begin position="173"/>
        <end position="192"/>
    </location>
</feature>
<dbReference type="AlphaFoldDB" id="A0A8K0KPP5"/>
<protein>
    <recommendedName>
        <fullName evidence="10">Protein ARV</fullName>
    </recommendedName>
</protein>
<dbReference type="GO" id="GO:0016125">
    <property type="term" value="P:sterol metabolic process"/>
    <property type="evidence" value="ECO:0007669"/>
    <property type="project" value="UniProtKB-UniRule"/>
</dbReference>
<keyword evidence="3 10" id="KW-0813">Transport</keyword>
<dbReference type="PANTHER" id="PTHR14467">
    <property type="entry name" value="ARV1"/>
    <property type="match status" value="1"/>
</dbReference>
<proteinExistence type="inferred from homology"/>
<gene>
    <name evidence="12" type="ORF">J437_LFUL019357</name>
</gene>
<evidence type="ECO:0000256" key="4">
    <source>
        <dbReference type="ARBA" id="ARBA00022692"/>
    </source>
</evidence>
<evidence type="ECO:0000256" key="5">
    <source>
        <dbReference type="ARBA" id="ARBA00022824"/>
    </source>
</evidence>
<keyword evidence="13" id="KW-1185">Reference proteome</keyword>